<evidence type="ECO:0000256" key="1">
    <source>
        <dbReference type="SAM" id="MobiDB-lite"/>
    </source>
</evidence>
<protein>
    <submittedName>
        <fullName evidence="2">Uncharacterized protein</fullName>
    </submittedName>
</protein>
<name>A0AAW0XXI8_CHEQU</name>
<sequence length="208" mass="22511">MNEDLGSGGVVAEAGGSFNKYSNLHFRPTSPEFYMDSQPLDFSTKKNKYSAGTFTSELSEPNDSDHCSYMDDGLAASLIHERKLWSQSSESGVSLNSDSPERVGSPRSHCGSPMAFSSVRHAHYPPIQHLPPHVPHSPLNPSIPASFNSTLFAQIHSNPLLFSTLQSALNKANLTHPLRAYLAPFAHSPTPKDFSTPLSHPVCPSPAA</sequence>
<evidence type="ECO:0000313" key="2">
    <source>
        <dbReference type="EMBL" id="KAK8748522.1"/>
    </source>
</evidence>
<organism evidence="2 3">
    <name type="scientific">Cherax quadricarinatus</name>
    <name type="common">Australian red claw crayfish</name>
    <dbReference type="NCBI Taxonomy" id="27406"/>
    <lineage>
        <taxon>Eukaryota</taxon>
        <taxon>Metazoa</taxon>
        <taxon>Ecdysozoa</taxon>
        <taxon>Arthropoda</taxon>
        <taxon>Crustacea</taxon>
        <taxon>Multicrustacea</taxon>
        <taxon>Malacostraca</taxon>
        <taxon>Eumalacostraca</taxon>
        <taxon>Eucarida</taxon>
        <taxon>Decapoda</taxon>
        <taxon>Pleocyemata</taxon>
        <taxon>Astacidea</taxon>
        <taxon>Parastacoidea</taxon>
        <taxon>Parastacidae</taxon>
        <taxon>Cherax</taxon>
    </lineage>
</organism>
<reference evidence="2 3" key="1">
    <citation type="journal article" date="2024" name="BMC Genomics">
        <title>Genome assembly of redclaw crayfish (Cherax quadricarinatus) provides insights into its immune adaptation and hypoxia tolerance.</title>
        <authorList>
            <person name="Liu Z."/>
            <person name="Zheng J."/>
            <person name="Li H."/>
            <person name="Fang K."/>
            <person name="Wang S."/>
            <person name="He J."/>
            <person name="Zhou D."/>
            <person name="Weng S."/>
            <person name="Chi M."/>
            <person name="Gu Z."/>
            <person name="He J."/>
            <person name="Li F."/>
            <person name="Wang M."/>
        </authorList>
    </citation>
    <scope>NUCLEOTIDE SEQUENCE [LARGE SCALE GENOMIC DNA]</scope>
    <source>
        <strain evidence="2">ZL_2023a</strain>
    </source>
</reference>
<feature type="compositionally biased region" description="Polar residues" evidence="1">
    <location>
        <begin position="89"/>
        <end position="98"/>
    </location>
</feature>
<comment type="caution">
    <text evidence="2">The sequence shown here is derived from an EMBL/GenBank/DDBJ whole genome shotgun (WGS) entry which is preliminary data.</text>
</comment>
<accession>A0AAW0XXI8</accession>
<evidence type="ECO:0000313" key="3">
    <source>
        <dbReference type="Proteomes" id="UP001445076"/>
    </source>
</evidence>
<gene>
    <name evidence="2" type="ORF">OTU49_015831</name>
</gene>
<feature type="non-terminal residue" evidence="2">
    <location>
        <position position="208"/>
    </location>
</feature>
<proteinExistence type="predicted"/>
<dbReference type="EMBL" id="JARKIK010000011">
    <property type="protein sequence ID" value="KAK8748522.1"/>
    <property type="molecule type" value="Genomic_DNA"/>
</dbReference>
<dbReference type="AlphaFoldDB" id="A0AAW0XXI8"/>
<dbReference type="Proteomes" id="UP001445076">
    <property type="component" value="Unassembled WGS sequence"/>
</dbReference>
<feature type="region of interest" description="Disordered" evidence="1">
    <location>
        <begin position="89"/>
        <end position="109"/>
    </location>
</feature>
<keyword evidence="3" id="KW-1185">Reference proteome</keyword>